<dbReference type="InterPro" id="IPR036388">
    <property type="entry name" value="WH-like_DNA-bd_sf"/>
</dbReference>
<evidence type="ECO:0000256" key="1">
    <source>
        <dbReference type="ARBA" id="ARBA00023015"/>
    </source>
</evidence>
<feature type="domain" description="HTH iclR-type" evidence="4">
    <location>
        <begin position="21"/>
        <end position="81"/>
    </location>
</feature>
<accession>A0ABW6S5P2</accession>
<evidence type="ECO:0000256" key="3">
    <source>
        <dbReference type="ARBA" id="ARBA00023163"/>
    </source>
</evidence>
<dbReference type="SUPFAM" id="SSF46785">
    <property type="entry name" value="Winged helix' DNA-binding domain"/>
    <property type="match status" value="1"/>
</dbReference>
<dbReference type="PROSITE" id="PS51077">
    <property type="entry name" value="HTH_ICLR"/>
    <property type="match status" value="1"/>
</dbReference>
<evidence type="ECO:0000259" key="5">
    <source>
        <dbReference type="PROSITE" id="PS51078"/>
    </source>
</evidence>
<dbReference type="PANTHER" id="PTHR30136:SF24">
    <property type="entry name" value="HTH-TYPE TRANSCRIPTIONAL REPRESSOR ALLR"/>
    <property type="match status" value="1"/>
</dbReference>
<proteinExistence type="predicted"/>
<dbReference type="PANTHER" id="PTHR30136">
    <property type="entry name" value="HELIX-TURN-HELIX TRANSCRIPTIONAL REGULATOR, ICLR FAMILY"/>
    <property type="match status" value="1"/>
</dbReference>
<dbReference type="Proteomes" id="UP001601992">
    <property type="component" value="Unassembled WGS sequence"/>
</dbReference>
<dbReference type="PROSITE" id="PS51078">
    <property type="entry name" value="ICLR_ED"/>
    <property type="match status" value="1"/>
</dbReference>
<dbReference type="InterPro" id="IPR050707">
    <property type="entry name" value="HTH_MetabolicPath_Reg"/>
</dbReference>
<dbReference type="SUPFAM" id="SSF55781">
    <property type="entry name" value="GAF domain-like"/>
    <property type="match status" value="1"/>
</dbReference>
<dbReference type="SMART" id="SM00346">
    <property type="entry name" value="HTH_ICLR"/>
    <property type="match status" value="1"/>
</dbReference>
<keyword evidence="7" id="KW-1185">Reference proteome</keyword>
<dbReference type="InterPro" id="IPR036390">
    <property type="entry name" value="WH_DNA-bd_sf"/>
</dbReference>
<dbReference type="Gene3D" id="3.30.450.40">
    <property type="match status" value="1"/>
</dbReference>
<keyword evidence="2" id="KW-0238">DNA-binding</keyword>
<dbReference type="Gene3D" id="1.10.10.10">
    <property type="entry name" value="Winged helix-like DNA-binding domain superfamily/Winged helix DNA-binding domain"/>
    <property type="match status" value="1"/>
</dbReference>
<protein>
    <submittedName>
        <fullName evidence="6">IclR family transcriptional regulator</fullName>
    </submittedName>
</protein>
<name>A0ABW6S5P2_9NOCA</name>
<evidence type="ECO:0000256" key="2">
    <source>
        <dbReference type="ARBA" id="ARBA00023125"/>
    </source>
</evidence>
<evidence type="ECO:0000313" key="6">
    <source>
        <dbReference type="EMBL" id="MFF3571622.1"/>
    </source>
</evidence>
<dbReference type="InterPro" id="IPR005471">
    <property type="entry name" value="Tscrpt_reg_IclR_N"/>
</dbReference>
<dbReference type="RefSeq" id="WP_083895898.1">
    <property type="nucleotide sequence ID" value="NZ_JBIAQY010000010.1"/>
</dbReference>
<reference evidence="6 7" key="1">
    <citation type="submission" date="2024-10" db="EMBL/GenBank/DDBJ databases">
        <title>The Natural Products Discovery Center: Release of the First 8490 Sequenced Strains for Exploring Actinobacteria Biosynthetic Diversity.</title>
        <authorList>
            <person name="Kalkreuter E."/>
            <person name="Kautsar S.A."/>
            <person name="Yang D."/>
            <person name="Bader C.D."/>
            <person name="Teijaro C.N."/>
            <person name="Fluegel L."/>
            <person name="Davis C.M."/>
            <person name="Simpson J.R."/>
            <person name="Lauterbach L."/>
            <person name="Steele A.D."/>
            <person name="Gui C."/>
            <person name="Meng S."/>
            <person name="Li G."/>
            <person name="Viehrig K."/>
            <person name="Ye F."/>
            <person name="Su P."/>
            <person name="Kiefer A.F."/>
            <person name="Nichols A."/>
            <person name="Cepeda A.J."/>
            <person name="Yan W."/>
            <person name="Fan B."/>
            <person name="Jiang Y."/>
            <person name="Adhikari A."/>
            <person name="Zheng C.-J."/>
            <person name="Schuster L."/>
            <person name="Cowan T.M."/>
            <person name="Smanski M.J."/>
            <person name="Chevrette M.G."/>
            <person name="De Carvalho L.P.S."/>
            <person name="Shen B."/>
        </authorList>
    </citation>
    <scope>NUCLEOTIDE SEQUENCE [LARGE SCALE GENOMIC DNA]</scope>
    <source>
        <strain evidence="6 7">NPDC002593</strain>
    </source>
</reference>
<keyword evidence="1" id="KW-0805">Transcription regulation</keyword>
<dbReference type="InterPro" id="IPR029016">
    <property type="entry name" value="GAF-like_dom_sf"/>
</dbReference>
<evidence type="ECO:0000313" key="7">
    <source>
        <dbReference type="Proteomes" id="UP001601992"/>
    </source>
</evidence>
<sequence length="264" mass="28643">MTLVDSCDAPSAVTGKQDLPPSMVERMTLILDAIDGPDSRLTLQEVARRTHLPRSTVHRILDQLVRLGWVDHLDLGYCLGRRARRLGGSDNRHGLIRAAAAPLLHELHMQTGLVVHLAVLERDESVYLDKMGGRLATTLPSRVGGRVPAHTTAGGKAMLAWIDPEQVDRLCGRHLVGSTDRTITELPLLHQDLNRIRQRHGIAYERGEAVSGIGCVGVAVRGPDGPVAAVSLCGDVRSVRLERIAPLVLTAARAVTDALYSESR</sequence>
<dbReference type="Pfam" id="PF09339">
    <property type="entry name" value="HTH_IclR"/>
    <property type="match status" value="1"/>
</dbReference>
<keyword evidence="3" id="KW-0804">Transcription</keyword>
<dbReference type="InterPro" id="IPR014757">
    <property type="entry name" value="Tscrpt_reg_IclR_C"/>
</dbReference>
<evidence type="ECO:0000259" key="4">
    <source>
        <dbReference type="PROSITE" id="PS51077"/>
    </source>
</evidence>
<organism evidence="6 7">
    <name type="scientific">Nocardia jiangxiensis</name>
    <dbReference type="NCBI Taxonomy" id="282685"/>
    <lineage>
        <taxon>Bacteria</taxon>
        <taxon>Bacillati</taxon>
        <taxon>Actinomycetota</taxon>
        <taxon>Actinomycetes</taxon>
        <taxon>Mycobacteriales</taxon>
        <taxon>Nocardiaceae</taxon>
        <taxon>Nocardia</taxon>
    </lineage>
</organism>
<comment type="caution">
    <text evidence="6">The sequence shown here is derived from an EMBL/GenBank/DDBJ whole genome shotgun (WGS) entry which is preliminary data.</text>
</comment>
<dbReference type="Pfam" id="PF01614">
    <property type="entry name" value="IclR_C"/>
    <property type="match status" value="1"/>
</dbReference>
<feature type="domain" description="IclR-ED" evidence="5">
    <location>
        <begin position="82"/>
        <end position="261"/>
    </location>
</feature>
<dbReference type="EMBL" id="JBIAQY010000010">
    <property type="protein sequence ID" value="MFF3571622.1"/>
    <property type="molecule type" value="Genomic_DNA"/>
</dbReference>
<gene>
    <name evidence="6" type="ORF">ACFYXQ_27970</name>
</gene>